<dbReference type="PANTHER" id="PTHR37299">
    <property type="entry name" value="TRANSCRIPTIONAL REGULATOR-RELATED"/>
    <property type="match status" value="1"/>
</dbReference>
<dbReference type="SMART" id="SM00850">
    <property type="entry name" value="LytTR"/>
    <property type="match status" value="1"/>
</dbReference>
<dbReference type="EMBL" id="VDEM01000004">
    <property type="protein sequence ID" value="KAF0825488.1"/>
    <property type="molecule type" value="Genomic_DNA"/>
</dbReference>
<organism evidence="2 3">
    <name type="scientific">Cytobacillus firmus</name>
    <name type="common">Bacillus firmus</name>
    <dbReference type="NCBI Taxonomy" id="1399"/>
    <lineage>
        <taxon>Bacteria</taxon>
        <taxon>Bacillati</taxon>
        <taxon>Bacillota</taxon>
        <taxon>Bacilli</taxon>
        <taxon>Bacillales</taxon>
        <taxon>Bacillaceae</taxon>
        <taxon>Cytobacillus</taxon>
    </lineage>
</organism>
<evidence type="ECO:0000259" key="1">
    <source>
        <dbReference type="PROSITE" id="PS50930"/>
    </source>
</evidence>
<dbReference type="InterPro" id="IPR046947">
    <property type="entry name" value="LytR-like"/>
</dbReference>
<dbReference type="PANTHER" id="PTHR37299:SF4">
    <property type="entry name" value="TRANSCRIPTIONAL REGULATOR"/>
    <property type="match status" value="1"/>
</dbReference>
<reference evidence="2 3" key="1">
    <citation type="journal article" date="2020" name="G3 (Bethesda)">
        <title>Whole Genome Sequencing and Comparative Genomics of Two Nematicidal Bacillus Strains Reveals a Wide Range of Possible Virulence Factors.</title>
        <authorList>
            <person name="Susic N."/>
            <person name="Janezic S."/>
            <person name="Rupnik M."/>
            <person name="Geric Stare B."/>
        </authorList>
    </citation>
    <scope>NUCLEOTIDE SEQUENCE [LARGE SCALE GENOMIC DNA]</scope>
    <source>
        <strain evidence="2 3">I-1582</strain>
    </source>
</reference>
<dbReference type="Gene3D" id="2.20.25.10">
    <property type="match status" value="1"/>
</dbReference>
<dbReference type="InterPro" id="IPR007492">
    <property type="entry name" value="LytTR_DNA-bd_dom"/>
</dbReference>
<dbReference type="PROSITE" id="PS50930">
    <property type="entry name" value="HTH_LYTTR"/>
    <property type="match status" value="1"/>
</dbReference>
<evidence type="ECO:0000313" key="3">
    <source>
        <dbReference type="Proteomes" id="UP000465778"/>
    </source>
</evidence>
<dbReference type="RefSeq" id="WP_206698074.1">
    <property type="nucleotide sequence ID" value="NZ_JARMFD010000035.1"/>
</dbReference>
<proteinExistence type="predicted"/>
<dbReference type="GO" id="GO:0003677">
    <property type="term" value="F:DNA binding"/>
    <property type="evidence" value="ECO:0007669"/>
    <property type="project" value="InterPro"/>
</dbReference>
<protein>
    <submittedName>
        <fullName evidence="2">Putative methyl-accepting/DNA response regulator</fullName>
    </submittedName>
</protein>
<dbReference type="Gene3D" id="2.40.50.40">
    <property type="match status" value="1"/>
</dbReference>
<feature type="domain" description="HTH LytTR-type" evidence="1">
    <location>
        <begin position="117"/>
        <end position="221"/>
    </location>
</feature>
<gene>
    <name evidence="2" type="ORF">KIS1582_0795</name>
</gene>
<name>A0A800NEY3_CYTFI</name>
<dbReference type="Pfam" id="PF04397">
    <property type="entry name" value="LytTR"/>
    <property type="match status" value="1"/>
</dbReference>
<dbReference type="AlphaFoldDB" id="A0A800NEY3"/>
<comment type="caution">
    <text evidence="2">The sequence shown here is derived from an EMBL/GenBank/DDBJ whole genome shotgun (WGS) entry which is preliminary data.</text>
</comment>
<evidence type="ECO:0000313" key="2">
    <source>
        <dbReference type="EMBL" id="KAF0825488.1"/>
    </source>
</evidence>
<dbReference type="GO" id="GO:0000156">
    <property type="term" value="F:phosphorelay response regulator activity"/>
    <property type="evidence" value="ECO:0007669"/>
    <property type="project" value="InterPro"/>
</dbReference>
<dbReference type="Proteomes" id="UP000465778">
    <property type="component" value="Unassembled WGS sequence"/>
</dbReference>
<sequence length="221" mass="24777">MKGAEKNVESITVVSLLDVIGELFSDEISIAVSNTSEYIYYRPSKRIDLKIRPGDMVKEGTIAYKALGAQQRVSEFIDRDVFGVPYHGMAVPFLHGGKLEGCVTAIFPALTDGKSVVTMKTNDGWIPISFSDVVYLEAKDKKTYVHTGGNSGTHKYSLQDFEYSLPKDSFIRCHRSFIVNVNHIKEIFPDTHSTFLLVMKNGDRVPVSQSYSSYFRKLLGF</sequence>
<accession>A0A800NEY3</accession>